<dbReference type="Proteomes" id="UP000196027">
    <property type="component" value="Chromosome"/>
</dbReference>
<feature type="transmembrane region" description="Helical" evidence="1">
    <location>
        <begin position="49"/>
        <end position="70"/>
    </location>
</feature>
<accession>A0A1Y0IC35</accession>
<dbReference type="EMBL" id="CP021425">
    <property type="protein sequence ID" value="ARU57336.1"/>
    <property type="molecule type" value="Genomic_DNA"/>
</dbReference>
<keyword evidence="3" id="KW-1185">Reference proteome</keyword>
<proteinExistence type="predicted"/>
<organism evidence="2 3">
    <name type="scientific">Oleiphilus messinensis</name>
    <dbReference type="NCBI Taxonomy" id="141451"/>
    <lineage>
        <taxon>Bacteria</taxon>
        <taxon>Pseudomonadati</taxon>
        <taxon>Pseudomonadota</taxon>
        <taxon>Gammaproteobacteria</taxon>
        <taxon>Oceanospirillales</taxon>
        <taxon>Oleiphilaceae</taxon>
        <taxon>Oleiphilus</taxon>
    </lineage>
</organism>
<dbReference type="KEGG" id="ome:OLMES_3295"/>
<name>A0A1Y0IC35_9GAMM</name>
<dbReference type="PANTHER" id="PTHR34351:SF1">
    <property type="entry name" value="SLR1927 PROTEIN"/>
    <property type="match status" value="1"/>
</dbReference>
<dbReference type="AlphaFoldDB" id="A0A1Y0IC35"/>
<evidence type="ECO:0000313" key="2">
    <source>
        <dbReference type="EMBL" id="ARU57336.1"/>
    </source>
</evidence>
<feature type="transmembrane region" description="Helical" evidence="1">
    <location>
        <begin position="26"/>
        <end position="43"/>
    </location>
</feature>
<keyword evidence="1" id="KW-0472">Membrane</keyword>
<reference evidence="2 3" key="1">
    <citation type="submission" date="2017-05" db="EMBL/GenBank/DDBJ databases">
        <title>Genomic insights into alkan degradation activity of Oleiphilus messinensis.</title>
        <authorList>
            <person name="Kozyavkin S.A."/>
            <person name="Slesarev A.I."/>
            <person name="Golyshin P.N."/>
            <person name="Korzhenkov A."/>
            <person name="Golyshina O.N."/>
            <person name="Toshchakov S.V."/>
        </authorList>
    </citation>
    <scope>NUCLEOTIDE SEQUENCE [LARGE SCALE GENOMIC DNA]</scope>
    <source>
        <strain evidence="2 3">ME102</strain>
    </source>
</reference>
<keyword evidence="1" id="KW-1133">Transmembrane helix</keyword>
<protein>
    <submittedName>
        <fullName evidence="2">Uncharacterized protein</fullName>
    </submittedName>
</protein>
<gene>
    <name evidence="2" type="ORF">OLMES_3295</name>
</gene>
<dbReference type="PANTHER" id="PTHR34351">
    <property type="entry name" value="SLR1927 PROTEIN-RELATED"/>
    <property type="match status" value="1"/>
</dbReference>
<evidence type="ECO:0000256" key="1">
    <source>
        <dbReference type="SAM" id="Phobius"/>
    </source>
</evidence>
<sequence length="306" mass="34530">MHRRIPPSESVTLEQKSIFVFPSQKGLAFCAVIALLLLTAINYQNNMIYLLTFLLASILIANILVAYSNLLGLTIQFGRVNNVYAGEEANFQVSLIPKTAHRDIVLRWQDDYPVFVDCSSASGPSHFSITALTGKRGRWRPGRLLIESFYPFGLIRVWSWVDLDCSVIVYPKPTQGVSVSTEQSGIEDSDQNKRLKGGDDFFGIRDYSPGDPIKYIAWKRFAQRGELYVKEFEHQVGDPQYICFENYNAGNIELRLENMCFDLLAADKRNQPYGLIIGQNRLAPSFGQVHLTQCLELLALYGAESV</sequence>
<keyword evidence="1" id="KW-0812">Transmembrane</keyword>
<evidence type="ECO:0000313" key="3">
    <source>
        <dbReference type="Proteomes" id="UP000196027"/>
    </source>
</evidence>